<dbReference type="AlphaFoldDB" id="A0A1E7Z1H6"/>
<dbReference type="RefSeq" id="WP_070134512.1">
    <property type="nucleotide sequence ID" value="NZ_LJAM02000143.1"/>
</dbReference>
<gene>
    <name evidence="2" type="ORF">ACZ87_01743</name>
    <name evidence="1" type="ORF">BBW68_08875</name>
</gene>
<evidence type="ECO:0000313" key="4">
    <source>
        <dbReference type="Proteomes" id="UP000244334"/>
    </source>
</evidence>
<evidence type="ECO:0000313" key="3">
    <source>
        <dbReference type="Proteomes" id="UP000243534"/>
    </source>
</evidence>
<keyword evidence="4" id="KW-1185">Reference proteome</keyword>
<evidence type="ECO:0000313" key="1">
    <source>
        <dbReference type="EMBL" id="OFC62609.1"/>
    </source>
</evidence>
<comment type="caution">
    <text evidence="1">The sequence shown here is derived from an EMBL/GenBank/DDBJ whole genome shotgun (WGS) entry which is preliminary data.</text>
</comment>
<dbReference type="EMBL" id="LJAM02000143">
    <property type="protein sequence ID" value="RAP71447.1"/>
    <property type="molecule type" value="Genomic_DNA"/>
</dbReference>
<evidence type="ECO:0000313" key="2">
    <source>
        <dbReference type="EMBL" id="RAP71447.1"/>
    </source>
</evidence>
<dbReference type="Proteomes" id="UP000243534">
    <property type="component" value="Unassembled WGS sequence"/>
</dbReference>
<dbReference type="EMBL" id="MAYS01000214">
    <property type="protein sequence ID" value="OFC62609.1"/>
    <property type="molecule type" value="Genomic_DNA"/>
</dbReference>
<dbReference type="Proteomes" id="UP000244334">
    <property type="component" value="Unassembled WGS sequence"/>
</dbReference>
<proteinExistence type="predicted"/>
<protein>
    <submittedName>
        <fullName evidence="1">Uncharacterized protein</fullName>
    </submittedName>
</protein>
<accession>A0A1E7Z1H6</accession>
<dbReference type="OrthoDB" id="6904426at2"/>
<sequence length="126" mass="13963">MKNKSVTPLIELWIKQLNESGWCDITDHDVENLIREFSSLDSNHQNLIKEQAAFVQGLTAWHKQKVASLQLVIDKRDASISLGKGIPDIEAGSEKAKGVRIGIILPLTLLGKLPFSVDEDDDDGDQ</sequence>
<organism evidence="1 3">
    <name type="scientific">Candidatus Erwinia dacicola</name>
    <dbReference type="NCBI Taxonomy" id="252393"/>
    <lineage>
        <taxon>Bacteria</taxon>
        <taxon>Pseudomonadati</taxon>
        <taxon>Pseudomonadota</taxon>
        <taxon>Gammaproteobacteria</taxon>
        <taxon>Enterobacterales</taxon>
        <taxon>Erwiniaceae</taxon>
        <taxon>Erwinia</taxon>
    </lineage>
</organism>
<reference evidence="1 3" key="1">
    <citation type="submission" date="2016-07" db="EMBL/GenBank/DDBJ databases">
        <authorList>
            <person name="Yuval B."/>
        </authorList>
    </citation>
    <scope>NUCLEOTIDE SEQUENCE [LARGE SCALE GENOMIC DNA]</scope>
    <source>
        <strain evidence="1 3">IL</strain>
    </source>
</reference>
<name>A0A1E7Z1H6_9GAMM</name>
<reference evidence="2 4" key="2">
    <citation type="submission" date="2018-04" db="EMBL/GenBank/DDBJ databases">
        <title>Genomes of the Obligate Erwinia dacicola and Facultative Enterobacter sp. OLF Endosymbionts of the Olive Fruit fly, Bactrocera oleae.</title>
        <authorList>
            <person name="Estes A.M."/>
            <person name="Hearn D.J."/>
            <person name="Agarwal S."/>
            <person name="Pierson E.A."/>
            <person name="Dunning-Hotopp J.C."/>
        </authorList>
    </citation>
    <scope>NUCLEOTIDE SEQUENCE [LARGE SCALE GENOMIC DNA]</scope>
    <source>
        <strain evidence="2 4">Oroville</strain>
    </source>
</reference>